<sequence>MTNYDEAPKYIDHNTCQVFQNIDASHILRDITFVRLNLEDVCMNEDDEFIMEVIRRRSLFGFILEYQFPSIDAASTSLKARVRIIAKHFNGNVIHFRHKRVIRIKMIPELVNLWKRSPLVLAIYAKLNTLGKYS</sequence>
<name>J9EU61_WUCBA</name>
<gene>
    <name evidence="1" type="ORF">WUBG_08430</name>
</gene>
<reference evidence="2" key="1">
    <citation type="submission" date="2012-08" db="EMBL/GenBank/DDBJ databases">
        <title>The Genome Sequence of Wuchereria bancrofti.</title>
        <authorList>
            <person name="Nutman T.B."/>
            <person name="Fink D.L."/>
            <person name="Russ C."/>
            <person name="Young S."/>
            <person name="Zeng Q."/>
            <person name="Koehrsen M."/>
            <person name="Alvarado L."/>
            <person name="Berlin A."/>
            <person name="Chapman S.B."/>
            <person name="Chen Z."/>
            <person name="Freedman E."/>
            <person name="Gellesch M."/>
            <person name="Goldberg J."/>
            <person name="Griggs A."/>
            <person name="Gujja S."/>
            <person name="Heilman E.R."/>
            <person name="Heiman D."/>
            <person name="Hepburn T."/>
            <person name="Howarth C."/>
            <person name="Jen D."/>
            <person name="Larson L."/>
            <person name="Lewis B."/>
            <person name="Mehta T."/>
            <person name="Park D."/>
            <person name="Pearson M."/>
            <person name="Roberts A."/>
            <person name="Saif S."/>
            <person name="Shea T."/>
            <person name="Shenoy N."/>
            <person name="Sisk P."/>
            <person name="Stolte C."/>
            <person name="Sykes S."/>
            <person name="Walk T."/>
            <person name="White J."/>
            <person name="Yandava C."/>
            <person name="Haas B."/>
            <person name="Henn M.R."/>
            <person name="Nusbaum C."/>
            <person name="Birren B."/>
        </authorList>
    </citation>
    <scope>NUCLEOTIDE SEQUENCE [LARGE SCALE GENOMIC DNA]</scope>
    <source>
        <strain evidence="2">NA</strain>
    </source>
</reference>
<organism evidence="1 2">
    <name type="scientific">Wuchereria bancrofti</name>
    <dbReference type="NCBI Taxonomy" id="6293"/>
    <lineage>
        <taxon>Eukaryota</taxon>
        <taxon>Metazoa</taxon>
        <taxon>Ecdysozoa</taxon>
        <taxon>Nematoda</taxon>
        <taxon>Chromadorea</taxon>
        <taxon>Rhabditida</taxon>
        <taxon>Spirurina</taxon>
        <taxon>Spiruromorpha</taxon>
        <taxon>Filarioidea</taxon>
        <taxon>Onchocercidae</taxon>
        <taxon>Wuchereria</taxon>
    </lineage>
</organism>
<evidence type="ECO:0000313" key="1">
    <source>
        <dbReference type="EMBL" id="EJW80662.1"/>
    </source>
</evidence>
<dbReference type="EMBL" id="ADBV01004300">
    <property type="protein sequence ID" value="EJW80662.1"/>
    <property type="molecule type" value="Genomic_DNA"/>
</dbReference>
<proteinExistence type="predicted"/>
<comment type="caution">
    <text evidence="1">The sequence shown here is derived from an EMBL/GenBank/DDBJ whole genome shotgun (WGS) entry which is preliminary data.</text>
</comment>
<dbReference type="AlphaFoldDB" id="J9EU61"/>
<feature type="non-terminal residue" evidence="1">
    <location>
        <position position="134"/>
    </location>
</feature>
<dbReference type="Proteomes" id="UP000004810">
    <property type="component" value="Unassembled WGS sequence"/>
</dbReference>
<evidence type="ECO:0000313" key="2">
    <source>
        <dbReference type="Proteomes" id="UP000004810"/>
    </source>
</evidence>
<protein>
    <submittedName>
        <fullName evidence="1">Uncharacterized protein</fullName>
    </submittedName>
</protein>
<accession>J9EU61</accession>